<feature type="signal peptide" evidence="2">
    <location>
        <begin position="1"/>
        <end position="38"/>
    </location>
</feature>
<dbReference type="Proteomes" id="UP000834106">
    <property type="component" value="Chromosome 17"/>
</dbReference>
<name>A0AAD2A0V8_9LAMI</name>
<feature type="compositionally biased region" description="Basic residues" evidence="1">
    <location>
        <begin position="56"/>
        <end position="67"/>
    </location>
</feature>
<dbReference type="AlphaFoldDB" id="A0AAD2A0V8"/>
<sequence>MLSHARPITNSISEPPLPLVVLLFLLFFLLALTSLSSAIVTQSKPPETLPSEQPTSRRRGASHKRKSTSINSGGGSTTQAISSKRQAREKTFPVPFLLIHHNGPFTRARVQPNNNGVSVVEPTERVRIETSVKKEDSIEVIENWEAFEAKIEDDYVGIRSTDANVHVVPTHAG</sequence>
<evidence type="ECO:0000313" key="4">
    <source>
        <dbReference type="Proteomes" id="UP000834106"/>
    </source>
</evidence>
<gene>
    <name evidence="3" type="ORF">FPE_LOCUS26877</name>
</gene>
<feature type="region of interest" description="Disordered" evidence="1">
    <location>
        <begin position="41"/>
        <end position="85"/>
    </location>
</feature>
<organism evidence="3 4">
    <name type="scientific">Fraxinus pennsylvanica</name>
    <dbReference type="NCBI Taxonomy" id="56036"/>
    <lineage>
        <taxon>Eukaryota</taxon>
        <taxon>Viridiplantae</taxon>
        <taxon>Streptophyta</taxon>
        <taxon>Embryophyta</taxon>
        <taxon>Tracheophyta</taxon>
        <taxon>Spermatophyta</taxon>
        <taxon>Magnoliopsida</taxon>
        <taxon>eudicotyledons</taxon>
        <taxon>Gunneridae</taxon>
        <taxon>Pentapetalae</taxon>
        <taxon>asterids</taxon>
        <taxon>lamiids</taxon>
        <taxon>Lamiales</taxon>
        <taxon>Oleaceae</taxon>
        <taxon>Oleeae</taxon>
        <taxon>Fraxinus</taxon>
    </lineage>
</organism>
<protein>
    <submittedName>
        <fullName evidence="3">Uncharacterized protein</fullName>
    </submittedName>
</protein>
<dbReference type="EMBL" id="OU503052">
    <property type="protein sequence ID" value="CAI9779447.1"/>
    <property type="molecule type" value="Genomic_DNA"/>
</dbReference>
<proteinExistence type="predicted"/>
<evidence type="ECO:0000256" key="1">
    <source>
        <dbReference type="SAM" id="MobiDB-lite"/>
    </source>
</evidence>
<feature type="chain" id="PRO_5041986737" evidence="2">
    <location>
        <begin position="39"/>
        <end position="173"/>
    </location>
</feature>
<keyword evidence="2" id="KW-0732">Signal</keyword>
<feature type="compositionally biased region" description="Polar residues" evidence="1">
    <location>
        <begin position="41"/>
        <end position="54"/>
    </location>
</feature>
<keyword evidence="4" id="KW-1185">Reference proteome</keyword>
<evidence type="ECO:0000313" key="3">
    <source>
        <dbReference type="EMBL" id="CAI9779447.1"/>
    </source>
</evidence>
<reference evidence="3" key="1">
    <citation type="submission" date="2023-05" db="EMBL/GenBank/DDBJ databases">
        <authorList>
            <person name="Huff M."/>
        </authorList>
    </citation>
    <scope>NUCLEOTIDE SEQUENCE</scope>
</reference>
<evidence type="ECO:0000256" key="2">
    <source>
        <dbReference type="SAM" id="SignalP"/>
    </source>
</evidence>
<accession>A0AAD2A0V8</accession>